<organism evidence="4">
    <name type="scientific">Taenia asiatica</name>
    <name type="common">Asian tapeworm</name>
    <dbReference type="NCBI Taxonomy" id="60517"/>
    <lineage>
        <taxon>Eukaryota</taxon>
        <taxon>Metazoa</taxon>
        <taxon>Spiralia</taxon>
        <taxon>Lophotrochozoa</taxon>
        <taxon>Platyhelminthes</taxon>
        <taxon>Cestoda</taxon>
        <taxon>Eucestoda</taxon>
        <taxon>Cyclophyllidea</taxon>
        <taxon>Taeniidae</taxon>
        <taxon>Taenia</taxon>
    </lineage>
</organism>
<evidence type="ECO:0000256" key="1">
    <source>
        <dbReference type="SAM" id="MobiDB-lite"/>
    </source>
</evidence>
<feature type="compositionally biased region" description="Low complexity" evidence="1">
    <location>
        <begin position="435"/>
        <end position="446"/>
    </location>
</feature>
<sequence length="600" mass="68287">MHKISCPGMWRPKCSIHNLLCYQTKSHHYNMNCHLSSCCSGCRHYFKSIILSLQRLFSLFNDNVLETIIKYPANNNNNTITSSKPEESFNVKWRVDVTDFGKSQTYAVYTWLRTVFVHIIPLLLLCIINFYLIKFIRIANSRWRGGQKTRKPKKPSSDLMTQARFNLHAKEDESITSAATLAANRRNERRQAAQRKLTVLLIAIVGLFLAGQIPQAFAYVSNVQVVLRLFGRSSQSLACCPPYRLYRAITNCICLITYSANFFLYASLNSHFKHQLGKWIGMCNWRRRQPVQTQTLTAMDSDKYDTIERVNHRLRMKESVSADGYQMKRRTAPRRAALSSTSHEVPVTDPIAVSDDCDRGSFYSYSDHVWRVSIAVLPQTGGRPVALANATLGRSVTTIQSHSTSPHGSVKGPHYASSLPTNHKSFSSNIIVPNSSSESQPSCSLHSIPLQRKSPSIFNSQPLLKQAKEDFSTAPNEKILVRVHSHSKRFWSKRRRLLAETRKRVKFKKTGHPAEQQSSNENRFQLNVTSQRFHGMGNQCRDRSNLQLFLPPYLANVSWCPPFVVASLLRANRSLKDATNPSVRNTIPIAYQETHLDNIL</sequence>
<dbReference type="Proteomes" id="UP000282613">
    <property type="component" value="Unassembled WGS sequence"/>
</dbReference>
<dbReference type="PANTHER" id="PTHR46641:SF2">
    <property type="entry name" value="FMRFAMIDE RECEPTOR"/>
    <property type="match status" value="1"/>
</dbReference>
<protein>
    <submittedName>
        <fullName evidence="4">G_PROTEIN_RECEP_F1_2 domain-containing protein</fullName>
    </submittedName>
</protein>
<dbReference type="Gene3D" id="1.20.1070.10">
    <property type="entry name" value="Rhodopsin 7-helix transmembrane proteins"/>
    <property type="match status" value="1"/>
</dbReference>
<accession>A0A0R3W7X5</accession>
<dbReference type="STRING" id="60517.A0A0R3W7X5"/>
<dbReference type="InterPro" id="IPR052954">
    <property type="entry name" value="GPCR-Ligand_Int"/>
</dbReference>
<proteinExistence type="predicted"/>
<dbReference type="AlphaFoldDB" id="A0A0R3W7X5"/>
<gene>
    <name evidence="2" type="ORF">TASK_LOCUS6417</name>
</gene>
<reference evidence="2 3" key="2">
    <citation type="submission" date="2018-11" db="EMBL/GenBank/DDBJ databases">
        <authorList>
            <consortium name="Pathogen Informatics"/>
        </authorList>
    </citation>
    <scope>NUCLEOTIDE SEQUENCE [LARGE SCALE GENOMIC DNA]</scope>
</reference>
<feature type="region of interest" description="Disordered" evidence="1">
    <location>
        <begin position="399"/>
        <end position="419"/>
    </location>
</feature>
<feature type="region of interest" description="Disordered" evidence="1">
    <location>
        <begin position="427"/>
        <end position="446"/>
    </location>
</feature>
<dbReference type="PANTHER" id="PTHR46641">
    <property type="entry name" value="FMRFAMIDE RECEPTOR-RELATED"/>
    <property type="match status" value="1"/>
</dbReference>
<reference evidence="4" key="1">
    <citation type="submission" date="2016-04" db="UniProtKB">
        <authorList>
            <consortium name="WormBaseParasite"/>
        </authorList>
    </citation>
    <scope>IDENTIFICATION</scope>
</reference>
<dbReference type="OrthoDB" id="6253424at2759"/>
<dbReference type="EMBL" id="UYRS01018499">
    <property type="protein sequence ID" value="VDK36648.1"/>
    <property type="molecule type" value="Genomic_DNA"/>
</dbReference>
<dbReference type="WBParaSite" id="TASK_0000641601-mRNA-1">
    <property type="protein sequence ID" value="TASK_0000641601-mRNA-1"/>
    <property type="gene ID" value="TASK_0000641601"/>
</dbReference>
<evidence type="ECO:0000313" key="4">
    <source>
        <dbReference type="WBParaSite" id="TASK_0000641601-mRNA-1"/>
    </source>
</evidence>
<dbReference type="SUPFAM" id="SSF81321">
    <property type="entry name" value="Family A G protein-coupled receptor-like"/>
    <property type="match status" value="1"/>
</dbReference>
<evidence type="ECO:0000313" key="2">
    <source>
        <dbReference type="EMBL" id="VDK36648.1"/>
    </source>
</evidence>
<keyword evidence="3" id="KW-1185">Reference proteome</keyword>
<name>A0A0R3W7X5_TAEAS</name>
<evidence type="ECO:0000313" key="3">
    <source>
        <dbReference type="Proteomes" id="UP000282613"/>
    </source>
</evidence>